<evidence type="ECO:0000256" key="2">
    <source>
        <dbReference type="ARBA" id="ARBA00022630"/>
    </source>
</evidence>
<organism evidence="5 6">
    <name type="scientific">Oceanicoccus sagamiensis</name>
    <dbReference type="NCBI Taxonomy" id="716816"/>
    <lineage>
        <taxon>Bacteria</taxon>
        <taxon>Pseudomonadati</taxon>
        <taxon>Pseudomonadota</taxon>
        <taxon>Gammaproteobacteria</taxon>
        <taxon>Cellvibrionales</taxon>
        <taxon>Spongiibacteraceae</taxon>
        <taxon>Oceanicoccus</taxon>
    </lineage>
</organism>
<evidence type="ECO:0000259" key="4">
    <source>
        <dbReference type="PROSITE" id="PS51387"/>
    </source>
</evidence>
<dbReference type="Proteomes" id="UP000193450">
    <property type="component" value="Chromosome"/>
</dbReference>
<dbReference type="RefSeq" id="WP_085757563.1">
    <property type="nucleotide sequence ID" value="NZ_CP019343.1"/>
</dbReference>
<dbReference type="InterPro" id="IPR016169">
    <property type="entry name" value="FAD-bd_PCMH_sub2"/>
</dbReference>
<dbReference type="PROSITE" id="PS51387">
    <property type="entry name" value="FAD_PCMH"/>
    <property type="match status" value="1"/>
</dbReference>
<name>A0A1X9N5S6_9GAMM</name>
<dbReference type="STRING" id="716816.BST96_04565"/>
<evidence type="ECO:0000256" key="1">
    <source>
        <dbReference type="ARBA" id="ARBA00008000"/>
    </source>
</evidence>
<dbReference type="InterPro" id="IPR036318">
    <property type="entry name" value="FAD-bd_PCMH-like_sf"/>
</dbReference>
<keyword evidence="3" id="KW-0274">FAD</keyword>
<dbReference type="Gene3D" id="3.30.465.10">
    <property type="match status" value="1"/>
</dbReference>
<dbReference type="GO" id="GO:1903457">
    <property type="term" value="P:lactate catabolic process"/>
    <property type="evidence" value="ECO:0007669"/>
    <property type="project" value="TreeGrafter"/>
</dbReference>
<keyword evidence="2" id="KW-0285">Flavoprotein</keyword>
<dbReference type="SUPFAM" id="SSF55103">
    <property type="entry name" value="FAD-linked oxidases, C-terminal domain"/>
    <property type="match status" value="1"/>
</dbReference>
<gene>
    <name evidence="5" type="ORF">BST96_04565</name>
</gene>
<proteinExistence type="inferred from homology"/>
<dbReference type="OrthoDB" id="9811557at2"/>
<accession>A0A1X9N5S6</accession>
<sequence length="526" mass="57107">MSEQQNIDNVIQSIQTIVGADYVLTDEADRVFYSMDIWTRGKTAAAVVRPDNAEQLSKVVAAITSAGYAVIARGGGMSYTKGYTPEEENTFMIDTQRMDKILEINREDMYVTVEAGCSWKSLYETLKGSGVRTPYWGPLSGIKASVAGSISQNSIFWGSGKHGSAVDSVVSVDVVIADGTIISTGSAAQKNGTPFFRHFGPDLTGLFTCDNGALGIKSTVTLRLIPELSAHRYAAFDFEDHNGLLAAMNEISRSGLASECFGFDPTLTEMRAQRDTLVNDVKAFTGVLKNSGSVLGAIKDGAKIAMAGRRFMKDLRWPMYIVIEERVEAAAEDALQQVLAIGKKHGGNNVENSIPKIIRANPFGPVNNMVGPGGERWVPVHGLVPLSQAVTITEEVQKIFDKHSATIEQYSITTGFLYNNVSTNCIAVEPLFFWPDAADEIQKDSVEKAFYQKVHKFDENLEARNAVGAIRQEVSDMMSDKGCVHLQVGKSYNYSGGLKGEAFSLVESIKKAVDPKGRINPGVLGL</sequence>
<dbReference type="InterPro" id="IPR016164">
    <property type="entry name" value="FAD-linked_Oxase-like_C"/>
</dbReference>
<dbReference type="InterPro" id="IPR006094">
    <property type="entry name" value="Oxid_FAD_bind_N"/>
</dbReference>
<dbReference type="Pfam" id="PF01565">
    <property type="entry name" value="FAD_binding_4"/>
    <property type="match status" value="1"/>
</dbReference>
<dbReference type="PANTHER" id="PTHR11748:SF111">
    <property type="entry name" value="D-LACTATE DEHYDROGENASE, MITOCHONDRIAL-RELATED"/>
    <property type="match status" value="1"/>
</dbReference>
<dbReference type="SUPFAM" id="SSF56176">
    <property type="entry name" value="FAD-binding/transporter-associated domain-like"/>
    <property type="match status" value="1"/>
</dbReference>
<dbReference type="GO" id="GO:0008720">
    <property type="term" value="F:D-lactate dehydrogenase (NAD+) activity"/>
    <property type="evidence" value="ECO:0007669"/>
    <property type="project" value="TreeGrafter"/>
</dbReference>
<reference evidence="5 6" key="1">
    <citation type="submission" date="2016-11" db="EMBL/GenBank/DDBJ databases">
        <title>Trade-off between light-utilization and light-protection in marine flavobacteria.</title>
        <authorList>
            <person name="Kumagai Y."/>
        </authorList>
    </citation>
    <scope>NUCLEOTIDE SEQUENCE [LARGE SCALE GENOMIC DNA]</scope>
    <source>
        <strain evidence="5 6">NBRC 107125</strain>
    </source>
</reference>
<dbReference type="KEGG" id="osg:BST96_04565"/>
<evidence type="ECO:0000313" key="6">
    <source>
        <dbReference type="Proteomes" id="UP000193450"/>
    </source>
</evidence>
<dbReference type="GO" id="GO:0004458">
    <property type="term" value="F:D-lactate dehydrogenase (cytochrome) activity"/>
    <property type="evidence" value="ECO:0007669"/>
    <property type="project" value="TreeGrafter"/>
</dbReference>
<protein>
    <submittedName>
        <fullName evidence="5">FAD-binding protein</fullName>
    </submittedName>
</protein>
<dbReference type="AlphaFoldDB" id="A0A1X9N5S6"/>
<dbReference type="InterPro" id="IPR016166">
    <property type="entry name" value="FAD-bd_PCMH"/>
</dbReference>
<comment type="similarity">
    <text evidence="1">Belongs to the FAD-binding oxidoreductase/transferase type 4 family.</text>
</comment>
<feature type="domain" description="FAD-binding PCMH-type" evidence="4">
    <location>
        <begin position="40"/>
        <end position="227"/>
    </location>
</feature>
<evidence type="ECO:0000256" key="3">
    <source>
        <dbReference type="ARBA" id="ARBA00022827"/>
    </source>
</evidence>
<dbReference type="PANTHER" id="PTHR11748">
    <property type="entry name" value="D-LACTATE DEHYDROGENASE"/>
    <property type="match status" value="1"/>
</dbReference>
<dbReference type="EMBL" id="CP019343">
    <property type="protein sequence ID" value="ARN73450.1"/>
    <property type="molecule type" value="Genomic_DNA"/>
</dbReference>
<evidence type="ECO:0000313" key="5">
    <source>
        <dbReference type="EMBL" id="ARN73450.1"/>
    </source>
</evidence>
<keyword evidence="6" id="KW-1185">Reference proteome</keyword>
<dbReference type="GO" id="GO:0071949">
    <property type="term" value="F:FAD binding"/>
    <property type="evidence" value="ECO:0007669"/>
    <property type="project" value="InterPro"/>
</dbReference>